<keyword evidence="4" id="KW-0413">Isomerase</keyword>
<evidence type="ECO:0000256" key="4">
    <source>
        <dbReference type="ARBA" id="ARBA00023235"/>
    </source>
</evidence>
<organism evidence="7 8">
    <name type="scientific">Secundilactobacillus kimchicus JCM 15530</name>
    <dbReference type="NCBI Taxonomy" id="1302272"/>
    <lineage>
        <taxon>Bacteria</taxon>
        <taxon>Bacillati</taxon>
        <taxon>Bacillota</taxon>
        <taxon>Bacilli</taxon>
        <taxon>Lactobacillales</taxon>
        <taxon>Lactobacillaceae</taxon>
        <taxon>Secundilactobacillus</taxon>
    </lineage>
</organism>
<evidence type="ECO:0000256" key="5">
    <source>
        <dbReference type="ARBA" id="ARBA00041564"/>
    </source>
</evidence>
<evidence type="ECO:0000313" key="7">
    <source>
        <dbReference type="EMBL" id="KRK46918.1"/>
    </source>
</evidence>
<name>A0A0R1HKA2_9LACO</name>
<protein>
    <recommendedName>
        <fullName evidence="3">isochorismate synthase</fullName>
        <ecNumber evidence="3">5.4.4.2</ecNumber>
    </recommendedName>
    <alternativeName>
        <fullName evidence="5">Isochorismate mutase</fullName>
    </alternativeName>
</protein>
<dbReference type="PATRIC" id="fig|1302272.5.peg.808"/>
<evidence type="ECO:0000259" key="6">
    <source>
        <dbReference type="Pfam" id="PF00425"/>
    </source>
</evidence>
<dbReference type="InterPro" id="IPR019999">
    <property type="entry name" value="Anth_synth_I-like"/>
</dbReference>
<keyword evidence="8" id="KW-1185">Reference proteome</keyword>
<dbReference type="PRINTS" id="PR00095">
    <property type="entry name" value="ANTSNTHASEI"/>
</dbReference>
<dbReference type="PANTHER" id="PTHR42839">
    <property type="entry name" value="ISOCHORISMATE SYNTHASE ENTC"/>
    <property type="match status" value="1"/>
</dbReference>
<reference evidence="7 8" key="1">
    <citation type="journal article" date="2015" name="Genome Announc.">
        <title>Expanding the biotechnology potential of lactobacilli through comparative genomics of 213 strains and associated genera.</title>
        <authorList>
            <person name="Sun Z."/>
            <person name="Harris H.M."/>
            <person name="McCann A."/>
            <person name="Guo C."/>
            <person name="Argimon S."/>
            <person name="Zhang W."/>
            <person name="Yang X."/>
            <person name="Jeffery I.B."/>
            <person name="Cooney J.C."/>
            <person name="Kagawa T.F."/>
            <person name="Liu W."/>
            <person name="Song Y."/>
            <person name="Salvetti E."/>
            <person name="Wrobel A."/>
            <person name="Rasinkangas P."/>
            <person name="Parkhill J."/>
            <person name="Rea M.C."/>
            <person name="O'Sullivan O."/>
            <person name="Ritari J."/>
            <person name="Douillard F.P."/>
            <person name="Paul Ross R."/>
            <person name="Yang R."/>
            <person name="Briner A.E."/>
            <person name="Felis G.E."/>
            <person name="de Vos W.M."/>
            <person name="Barrangou R."/>
            <person name="Klaenhammer T.R."/>
            <person name="Caufield P.W."/>
            <person name="Cui Y."/>
            <person name="Zhang H."/>
            <person name="O'Toole P.W."/>
        </authorList>
    </citation>
    <scope>NUCLEOTIDE SEQUENCE [LARGE SCALE GENOMIC DNA]</scope>
    <source>
        <strain evidence="7 8">JCM 15530</strain>
    </source>
</reference>
<comment type="catalytic activity">
    <reaction evidence="1">
        <text>chorismate = isochorismate</text>
        <dbReference type="Rhea" id="RHEA:18985"/>
        <dbReference type="ChEBI" id="CHEBI:29748"/>
        <dbReference type="ChEBI" id="CHEBI:29780"/>
        <dbReference type="EC" id="5.4.4.2"/>
    </reaction>
</comment>
<dbReference type="Gene3D" id="3.60.120.10">
    <property type="entry name" value="Anthranilate synthase"/>
    <property type="match status" value="1"/>
</dbReference>
<dbReference type="OrthoDB" id="9803598at2"/>
<dbReference type="InterPro" id="IPR015890">
    <property type="entry name" value="Chorismate_C"/>
</dbReference>
<feature type="domain" description="Chorismate-utilising enzyme C-terminal" evidence="6">
    <location>
        <begin position="161"/>
        <end position="414"/>
    </location>
</feature>
<comment type="similarity">
    <text evidence="2">Belongs to the isochorismate synthase family.</text>
</comment>
<evidence type="ECO:0000256" key="3">
    <source>
        <dbReference type="ARBA" id="ARBA00012824"/>
    </source>
</evidence>
<accession>A0A0R1HKA2</accession>
<dbReference type="RefSeq" id="WP_056943135.1">
    <property type="nucleotide sequence ID" value="NZ_AZCX01000014.1"/>
</dbReference>
<dbReference type="SUPFAM" id="SSF56322">
    <property type="entry name" value="ADC synthase"/>
    <property type="match status" value="1"/>
</dbReference>
<dbReference type="EMBL" id="AZCX01000014">
    <property type="protein sequence ID" value="KRK46918.1"/>
    <property type="molecule type" value="Genomic_DNA"/>
</dbReference>
<evidence type="ECO:0000313" key="8">
    <source>
        <dbReference type="Proteomes" id="UP000050911"/>
    </source>
</evidence>
<sequence>MYAVQTKHRIPINLKQLTTLAATMTPTFFFEGSDGHTLRIGLGAVSEHVTLPHHQAYAEARQWLTAVKGELPIGTDVAIMGGFPFESAGLRLAEMAEASVLFLPQLSLLKVGPDTFDVTAIDTTAGAARSRLDQFLAAVQATVPRVSTRAALHQATELKVEAFRRGVEQTVHRLQMQSDLKKVVLSRRLQATAEQAFLPETEWLRIRRQNPETYHILLKSGSTAFLSSTPERLLKMTGDRFETAAVAGTTPRGATTDQDVMLGRTLLRDAKNRWEHDLVVTTIDSILRTAGVVATHRSEPILMKNRTVQHLYTPFSGVVGQSVDAFAVAGALHPTPALGGLPTAAALTVIAEVEQQPRGLFGAPIGYVSLNGEAEFAVGIRSAQLRGVSATLFAGAGIVAESVAENEIQETRLKFRPMMETLFKRSAEQGG</sequence>
<evidence type="ECO:0000256" key="1">
    <source>
        <dbReference type="ARBA" id="ARBA00000799"/>
    </source>
</evidence>
<dbReference type="GO" id="GO:0008909">
    <property type="term" value="F:isochorismate synthase activity"/>
    <property type="evidence" value="ECO:0007669"/>
    <property type="project" value="UniProtKB-EC"/>
</dbReference>
<proteinExistence type="inferred from homology"/>
<dbReference type="AlphaFoldDB" id="A0A0R1HKA2"/>
<dbReference type="EC" id="5.4.4.2" evidence="3"/>
<dbReference type="InterPro" id="IPR005801">
    <property type="entry name" value="ADC_synthase"/>
</dbReference>
<gene>
    <name evidence="7" type="ORF">FC96_GL000808</name>
</gene>
<dbReference type="STRING" id="1302272.FC96_GL000808"/>
<dbReference type="NCBIfam" id="TIGR00543">
    <property type="entry name" value="isochor_syn"/>
    <property type="match status" value="1"/>
</dbReference>
<comment type="caution">
    <text evidence="7">The sequence shown here is derived from an EMBL/GenBank/DDBJ whole genome shotgun (WGS) entry which is preliminary data.</text>
</comment>
<dbReference type="InterPro" id="IPR004561">
    <property type="entry name" value="IsoChor_synthase"/>
</dbReference>
<evidence type="ECO:0000256" key="2">
    <source>
        <dbReference type="ARBA" id="ARBA00005297"/>
    </source>
</evidence>
<dbReference type="PANTHER" id="PTHR42839:SF2">
    <property type="entry name" value="ISOCHORISMATE SYNTHASE ENTC"/>
    <property type="match status" value="1"/>
</dbReference>
<dbReference type="Pfam" id="PF00425">
    <property type="entry name" value="Chorismate_bind"/>
    <property type="match status" value="1"/>
</dbReference>
<dbReference type="Proteomes" id="UP000050911">
    <property type="component" value="Unassembled WGS sequence"/>
</dbReference>